<sequence>METVVVKLPAHLKEWFISYMCNSGEQHLMEAWHDEGIEGDGVDFRYPYYSRKRGEEVDETADIVVTEYK</sequence>
<evidence type="ECO:0000313" key="2">
    <source>
        <dbReference type="Proteomes" id="UP000221110"/>
    </source>
</evidence>
<evidence type="ECO:0000313" key="1">
    <source>
        <dbReference type="EMBL" id="ASU00751.1"/>
    </source>
</evidence>
<dbReference type="RefSeq" id="YP_009613202.1">
    <property type="nucleotide sequence ID" value="NC_042019.1"/>
</dbReference>
<dbReference type="GeneID" id="40089572"/>
<dbReference type="Proteomes" id="UP000221110">
    <property type="component" value="Segment"/>
</dbReference>
<protein>
    <submittedName>
        <fullName evidence="1">Uncharacterized protein</fullName>
    </submittedName>
</protein>
<dbReference type="EMBL" id="MF479730">
    <property type="protein sequence ID" value="ASU00751.1"/>
    <property type="molecule type" value="Genomic_DNA"/>
</dbReference>
<name>A0A223LG64_9CAUD</name>
<reference evidence="1 2" key="1">
    <citation type="submission" date="2017-07" db="EMBL/GenBank/DDBJ databases">
        <title>In vitro design and evaluation of phage cocktails against multidrug-resistant Aeromonas salmonicida.</title>
        <authorList>
            <person name="Chen L."/>
            <person name="Yuan S."/>
            <person name="Ma Y."/>
        </authorList>
    </citation>
    <scope>NUCLEOTIDE SEQUENCE [LARGE SCALE GENOMIC DNA]</scope>
</reference>
<proteinExistence type="predicted"/>
<organism evidence="1 2">
    <name type="scientific">Aeromonas phage AS-gz</name>
    <dbReference type="NCBI Taxonomy" id="2026082"/>
    <lineage>
        <taxon>Viruses</taxon>
        <taxon>Duplodnaviria</taxon>
        <taxon>Heunggongvirae</taxon>
        <taxon>Uroviricota</taxon>
        <taxon>Caudoviricetes</taxon>
        <taxon>Pantevenvirales</taxon>
        <taxon>Straboviridae</taxon>
        <taxon>Tulanevirus</taxon>
        <taxon>Tulanevirus asgz</taxon>
    </lineage>
</organism>
<dbReference type="KEGG" id="vg:40089572"/>
<keyword evidence="2" id="KW-1185">Reference proteome</keyword>
<accession>A0A223LG64</accession>